<keyword evidence="2" id="KW-1133">Transmembrane helix</keyword>
<dbReference type="Proteomes" id="UP000537326">
    <property type="component" value="Unassembled WGS sequence"/>
</dbReference>
<evidence type="ECO:0000313" key="5">
    <source>
        <dbReference type="Proteomes" id="UP000537326"/>
    </source>
</evidence>
<feature type="region of interest" description="Disordered" evidence="1">
    <location>
        <begin position="1"/>
        <end position="29"/>
    </location>
</feature>
<gene>
    <name evidence="4" type="ORF">BKA05_002060</name>
</gene>
<feature type="domain" description="DUF4190" evidence="3">
    <location>
        <begin position="33"/>
        <end position="93"/>
    </location>
</feature>
<proteinExistence type="predicted"/>
<protein>
    <submittedName>
        <fullName evidence="4">TRAP-type C4-dicarboxylate transport system permease small subunit</fullName>
    </submittedName>
</protein>
<keyword evidence="5" id="KW-1185">Reference proteome</keyword>
<feature type="compositionally biased region" description="Pro residues" evidence="1">
    <location>
        <begin position="1"/>
        <end position="28"/>
    </location>
</feature>
<dbReference type="EMBL" id="JACBZI010000001">
    <property type="protein sequence ID" value="NYI10545.1"/>
    <property type="molecule type" value="Genomic_DNA"/>
</dbReference>
<dbReference type="Pfam" id="PF13828">
    <property type="entry name" value="DUF4190"/>
    <property type="match status" value="1"/>
</dbReference>
<accession>A0A7Y9YE48</accession>
<dbReference type="AlphaFoldDB" id="A0A7Y9YE48"/>
<keyword evidence="2" id="KW-0472">Membrane</keyword>
<feature type="transmembrane region" description="Helical" evidence="2">
    <location>
        <begin position="79"/>
        <end position="103"/>
    </location>
</feature>
<dbReference type="RefSeq" id="WP_179531362.1">
    <property type="nucleotide sequence ID" value="NZ_BAAAPP010000010.1"/>
</dbReference>
<comment type="caution">
    <text evidence="4">The sequence shown here is derived from an EMBL/GenBank/DDBJ whole genome shotgun (WGS) entry which is preliminary data.</text>
</comment>
<organism evidence="4 5">
    <name type="scientific">Nocardioides marinus</name>
    <dbReference type="NCBI Taxonomy" id="374514"/>
    <lineage>
        <taxon>Bacteria</taxon>
        <taxon>Bacillati</taxon>
        <taxon>Actinomycetota</taxon>
        <taxon>Actinomycetes</taxon>
        <taxon>Propionibacteriales</taxon>
        <taxon>Nocardioidaceae</taxon>
        <taxon>Nocardioides</taxon>
    </lineage>
</organism>
<reference evidence="4 5" key="1">
    <citation type="submission" date="2020-07" db="EMBL/GenBank/DDBJ databases">
        <title>Sequencing the genomes of 1000 actinobacteria strains.</title>
        <authorList>
            <person name="Klenk H.-P."/>
        </authorList>
    </citation>
    <scope>NUCLEOTIDE SEQUENCE [LARGE SCALE GENOMIC DNA]</scope>
    <source>
        <strain evidence="4 5">DSM 18248</strain>
    </source>
</reference>
<name>A0A7Y9YE48_9ACTN</name>
<dbReference type="InterPro" id="IPR025241">
    <property type="entry name" value="DUF4190"/>
</dbReference>
<keyword evidence="2" id="KW-0812">Transmembrane</keyword>
<evidence type="ECO:0000256" key="1">
    <source>
        <dbReference type="SAM" id="MobiDB-lite"/>
    </source>
</evidence>
<feature type="transmembrane region" description="Helical" evidence="2">
    <location>
        <begin position="33"/>
        <end position="58"/>
    </location>
</feature>
<evidence type="ECO:0000313" key="4">
    <source>
        <dbReference type="EMBL" id="NYI10545.1"/>
    </source>
</evidence>
<sequence>MSYDQPPPPPPPGYGAAPQPPYGGPPPGTSQKAVWSLVTGILSLFCCGLVLGIVAIVLSRSAKAEIASTGKGGGGMAQAGLVTGIVGVIFFIVQIILISTGAFEFSFEAG</sequence>
<evidence type="ECO:0000256" key="2">
    <source>
        <dbReference type="SAM" id="Phobius"/>
    </source>
</evidence>
<evidence type="ECO:0000259" key="3">
    <source>
        <dbReference type="Pfam" id="PF13828"/>
    </source>
</evidence>